<comment type="caution">
    <text evidence="1">The sequence shown here is derived from an EMBL/GenBank/DDBJ whole genome shotgun (WGS) entry which is preliminary data.</text>
</comment>
<dbReference type="Proteomes" id="UP000316331">
    <property type="component" value="Unassembled WGS sequence"/>
</dbReference>
<keyword evidence="2" id="KW-1185">Reference proteome</keyword>
<dbReference type="PROSITE" id="PS51365">
    <property type="entry name" value="RENAL_DIPEPTIDASE_2"/>
    <property type="match status" value="1"/>
</dbReference>
<dbReference type="PANTHER" id="PTHR10443:SF12">
    <property type="entry name" value="DIPEPTIDASE"/>
    <property type="match status" value="1"/>
</dbReference>
<dbReference type="CDD" id="cd01301">
    <property type="entry name" value="rDP_like"/>
    <property type="match status" value="1"/>
</dbReference>
<dbReference type="PANTHER" id="PTHR10443">
    <property type="entry name" value="MICROSOMAL DIPEPTIDASE"/>
    <property type="match status" value="1"/>
</dbReference>
<evidence type="ECO:0000313" key="1">
    <source>
        <dbReference type="EMBL" id="TQM32201.1"/>
    </source>
</evidence>
<name>A0A543FEK7_9NOCA</name>
<protein>
    <submittedName>
        <fullName evidence="1">Membrane dipeptidase</fullName>
    </submittedName>
</protein>
<proteinExistence type="predicted"/>
<dbReference type="AlphaFoldDB" id="A0A543FEK7"/>
<accession>A0A543FEK7</accession>
<dbReference type="Gene3D" id="3.20.20.140">
    <property type="entry name" value="Metal-dependent hydrolases"/>
    <property type="match status" value="1"/>
</dbReference>
<dbReference type="OrthoDB" id="9804920at2"/>
<dbReference type="Pfam" id="PF01244">
    <property type="entry name" value="Peptidase_M19"/>
    <property type="match status" value="1"/>
</dbReference>
<organism evidence="1 2">
    <name type="scientific">Nocardia bhagyanarayanae</name>
    <dbReference type="NCBI Taxonomy" id="1215925"/>
    <lineage>
        <taxon>Bacteria</taxon>
        <taxon>Bacillati</taxon>
        <taxon>Actinomycetota</taxon>
        <taxon>Actinomycetes</taxon>
        <taxon>Mycobacteriales</taxon>
        <taxon>Nocardiaceae</taxon>
        <taxon>Nocardia</taxon>
    </lineage>
</organism>
<gene>
    <name evidence="1" type="ORF">FB390_3879</name>
</gene>
<evidence type="ECO:0000313" key="2">
    <source>
        <dbReference type="Proteomes" id="UP000316331"/>
    </source>
</evidence>
<dbReference type="GO" id="GO:0070573">
    <property type="term" value="F:metallodipeptidase activity"/>
    <property type="evidence" value="ECO:0007669"/>
    <property type="project" value="InterPro"/>
</dbReference>
<dbReference type="InterPro" id="IPR032466">
    <property type="entry name" value="Metal_Hydrolase"/>
</dbReference>
<dbReference type="EMBL" id="VFPG01000001">
    <property type="protein sequence ID" value="TQM32201.1"/>
    <property type="molecule type" value="Genomic_DNA"/>
</dbReference>
<dbReference type="RefSeq" id="WP_141810149.1">
    <property type="nucleotide sequence ID" value="NZ_VFPG01000001.1"/>
</dbReference>
<dbReference type="SUPFAM" id="SSF51556">
    <property type="entry name" value="Metallo-dependent hydrolases"/>
    <property type="match status" value="1"/>
</dbReference>
<dbReference type="GO" id="GO:0006508">
    <property type="term" value="P:proteolysis"/>
    <property type="evidence" value="ECO:0007669"/>
    <property type="project" value="InterPro"/>
</dbReference>
<reference evidence="1 2" key="1">
    <citation type="submission" date="2019-06" db="EMBL/GenBank/DDBJ databases">
        <title>Sequencing the genomes of 1000 actinobacteria strains.</title>
        <authorList>
            <person name="Klenk H.-P."/>
        </authorList>
    </citation>
    <scope>NUCLEOTIDE SEQUENCE [LARGE SCALE GENOMIC DNA]</scope>
    <source>
        <strain evidence="1 2">DSM 103495</strain>
    </source>
</reference>
<sequence>MPVSVEAQQVHDSAIVIDLHADTPKLISRGYDFTVRHRPRWPISRYVGHVDLPRMREGGLAAQWFGMWTAPYPRRGTAADIHRQLDALDDTARAHPGSFRLATTGDDIRRARAEGVSAGLRGIEGGQALEGDLGNLVAFARRGVRYLGLLHFSRSEIGCPAMGIGRSRDDGLTGFGCEVVDACAELGVLVDLAHINRPGFFDAIARAHGPVIVSHTGVAGVRPMWRNIDDEQIRAIADTGGVVGVIFSPAYLGGELDAVVDHLLHIIDVGGRETVALGSDWDGFIRPARGLESPAQLPLLTDALLRRGLAAETIHMLLGGNVLRVLDAISPSR</sequence>
<dbReference type="InterPro" id="IPR008257">
    <property type="entry name" value="Pept_M19"/>
</dbReference>